<organism evidence="3 4">
    <name type="scientific">Colletotrichum plurivorum</name>
    <dbReference type="NCBI Taxonomy" id="2175906"/>
    <lineage>
        <taxon>Eukaryota</taxon>
        <taxon>Fungi</taxon>
        <taxon>Dikarya</taxon>
        <taxon>Ascomycota</taxon>
        <taxon>Pezizomycotina</taxon>
        <taxon>Sordariomycetes</taxon>
        <taxon>Hypocreomycetidae</taxon>
        <taxon>Glomerellales</taxon>
        <taxon>Glomerellaceae</taxon>
        <taxon>Colletotrichum</taxon>
        <taxon>Colletotrichum orchidearum species complex</taxon>
    </lineage>
</organism>
<gene>
    <name evidence="3" type="ORF">CPLU01_14896</name>
</gene>
<protein>
    <submittedName>
        <fullName evidence="3">Uncharacterized protein</fullName>
    </submittedName>
</protein>
<feature type="compositionally biased region" description="Basic and acidic residues" evidence="1">
    <location>
        <begin position="681"/>
        <end position="690"/>
    </location>
</feature>
<name>A0A8H6JG10_9PEZI</name>
<proteinExistence type="predicted"/>
<evidence type="ECO:0000313" key="3">
    <source>
        <dbReference type="EMBL" id="KAF6812412.1"/>
    </source>
</evidence>
<dbReference type="AlphaFoldDB" id="A0A8H6JG10"/>
<dbReference type="Proteomes" id="UP000654918">
    <property type="component" value="Unassembled WGS sequence"/>
</dbReference>
<feature type="transmembrane region" description="Helical" evidence="2">
    <location>
        <begin position="597"/>
        <end position="620"/>
    </location>
</feature>
<sequence length="690" mass="76004">QSFEHFASFRKSDAISSSGSQSPFPPVRRFWDRTGRWALFILIGGSLVLLGSLGFLLFLWNGADEAAAGRDSGERWRAIVFAGWTTRAITITAAFMRTAATAQDAVLTAMIAALFLESSGTKLRHLPALSVARAVGPTPISLIGLNLFDRRPSLGLLYWVLLLVTNALWIASQFTSSILLSDFADLSIAGPNTSAVVKTMTSYGEYVTYTNYFGASPPFFPRFAEWNDPEQSQDVHTDEPYVDTGPTLRAAVPWVNLDDRLGLRYYEGASRLWDARVTCFRPEFTNLALVMERRPYTYTVTGDFVCHDRRPVVEPPDHKCSVNCTFNAFKGALICGTNALFSTGTSLPFLESKKKSKMVIKSNLIHSSSPSVWPDDAKPSIRIGGEEGDWILRNEGPWMTAFDSNGLETLSFSSCIMDDLLYNSNVSMSGPPAPSEPVMTWLATPEEEIRGSLDTLEIRHQLGVTHGSSSLEDRGILSLELAASLLTAEDVFNRPVEPYEYSPSIDVGLYSVNEGRPVVFDQVSSIDPDVWTVPHELHTAIFLNILDSTNNPAKALQALSTILNHMQAFDRSTTWTAEQPASYIMSREVSIPAGRDGLLAIVVLVAVQHVVMAIVVALFLSRTRATLLGNSWQSVAQIISPETLEVLLQADDLKDSEVRRSYLDPSEKGLVRRHGSRSQFVKREDSGLGS</sequence>
<accession>A0A8H6JG10</accession>
<feature type="region of interest" description="Disordered" evidence="1">
    <location>
        <begin position="669"/>
        <end position="690"/>
    </location>
</feature>
<comment type="caution">
    <text evidence="3">The sequence shown here is derived from an EMBL/GenBank/DDBJ whole genome shotgun (WGS) entry which is preliminary data.</text>
</comment>
<feature type="transmembrane region" description="Helical" evidence="2">
    <location>
        <begin position="156"/>
        <end position="174"/>
    </location>
</feature>
<keyword evidence="2" id="KW-0812">Transmembrane</keyword>
<evidence type="ECO:0000256" key="1">
    <source>
        <dbReference type="SAM" id="MobiDB-lite"/>
    </source>
</evidence>
<reference evidence="3" key="1">
    <citation type="journal article" date="2020" name="Phytopathology">
        <title>Genome Sequence Resources of Colletotrichum truncatum, C. plurivorum, C. musicola, and C. sojae: Four Species Pathogenic to Soybean (Glycine max).</title>
        <authorList>
            <person name="Rogerio F."/>
            <person name="Boufleur T.R."/>
            <person name="Ciampi-Guillardi M."/>
            <person name="Sukno S.A."/>
            <person name="Thon M.R."/>
            <person name="Massola Junior N.S."/>
            <person name="Baroncelli R."/>
        </authorList>
    </citation>
    <scope>NUCLEOTIDE SEQUENCE</scope>
    <source>
        <strain evidence="3">LFN00145</strain>
    </source>
</reference>
<keyword evidence="2" id="KW-1133">Transmembrane helix</keyword>
<keyword evidence="2" id="KW-0472">Membrane</keyword>
<dbReference type="EMBL" id="WIGO01000434">
    <property type="protein sequence ID" value="KAF6812412.1"/>
    <property type="molecule type" value="Genomic_DNA"/>
</dbReference>
<feature type="non-terminal residue" evidence="3">
    <location>
        <position position="1"/>
    </location>
</feature>
<evidence type="ECO:0000256" key="2">
    <source>
        <dbReference type="SAM" id="Phobius"/>
    </source>
</evidence>
<keyword evidence="4" id="KW-1185">Reference proteome</keyword>
<feature type="transmembrane region" description="Helical" evidence="2">
    <location>
        <begin position="37"/>
        <end position="60"/>
    </location>
</feature>
<evidence type="ECO:0000313" key="4">
    <source>
        <dbReference type="Proteomes" id="UP000654918"/>
    </source>
</evidence>